<dbReference type="InterPro" id="IPR023205">
    <property type="entry name" value="DsbA/DsbL"/>
</dbReference>
<gene>
    <name evidence="9" type="ORF">CBP51_12025</name>
</gene>
<feature type="chain" id="PRO_5013102829" description="Thiol:disulfide interchange protein" evidence="7">
    <location>
        <begin position="19"/>
        <end position="216"/>
    </location>
</feature>
<dbReference type="PANTHER" id="PTHR35891">
    <property type="entry name" value="THIOL:DISULFIDE INTERCHANGE PROTEIN DSBA"/>
    <property type="match status" value="1"/>
</dbReference>
<dbReference type="CDD" id="cd03019">
    <property type="entry name" value="DsbA_DsbA"/>
    <property type="match status" value="1"/>
</dbReference>
<evidence type="ECO:0000256" key="1">
    <source>
        <dbReference type="ARBA" id="ARBA00005791"/>
    </source>
</evidence>
<dbReference type="PIRSF" id="PIRSF001488">
    <property type="entry name" value="Tdi_protein"/>
    <property type="match status" value="1"/>
</dbReference>
<evidence type="ECO:0000259" key="8">
    <source>
        <dbReference type="Pfam" id="PF01323"/>
    </source>
</evidence>
<dbReference type="Proteomes" id="UP000216101">
    <property type="component" value="Unassembled WGS sequence"/>
</dbReference>
<dbReference type="GO" id="GO:0042597">
    <property type="term" value="C:periplasmic space"/>
    <property type="evidence" value="ECO:0007669"/>
    <property type="project" value="UniProtKB-SubCell"/>
</dbReference>
<reference evidence="10" key="1">
    <citation type="submission" date="2017-05" db="EMBL/GenBank/DDBJ databases">
        <authorList>
            <person name="Barney B.M."/>
        </authorList>
    </citation>
    <scope>NUCLEOTIDE SEQUENCE [LARGE SCALE GENOMIC DNA]</scope>
    <source>
        <strain evidence="10">PSBB022</strain>
    </source>
</reference>
<comment type="subcellular location">
    <subcellularLocation>
        <location evidence="5">Periplasm</location>
    </subcellularLocation>
</comment>
<organism evidence="9 10">
    <name type="scientific">Cellvibrio mixtus</name>
    <dbReference type="NCBI Taxonomy" id="39650"/>
    <lineage>
        <taxon>Bacteria</taxon>
        <taxon>Pseudomonadati</taxon>
        <taxon>Pseudomonadota</taxon>
        <taxon>Gammaproteobacteria</taxon>
        <taxon>Cellvibrionales</taxon>
        <taxon>Cellvibrionaceae</taxon>
        <taxon>Cellvibrio</taxon>
    </lineage>
</organism>
<evidence type="ECO:0000256" key="2">
    <source>
        <dbReference type="ARBA" id="ARBA00022729"/>
    </source>
</evidence>
<feature type="disulfide bond" description="Redox-active" evidence="6">
    <location>
        <begin position="56"/>
        <end position="59"/>
    </location>
</feature>
<dbReference type="Pfam" id="PF01323">
    <property type="entry name" value="DSBA"/>
    <property type="match status" value="1"/>
</dbReference>
<keyword evidence="3 5" id="KW-1015">Disulfide bond</keyword>
<dbReference type="GO" id="GO:0016491">
    <property type="term" value="F:oxidoreductase activity"/>
    <property type="evidence" value="ECO:0007669"/>
    <property type="project" value="InterPro"/>
</dbReference>
<accession>A0A266QCP5</accession>
<dbReference type="RefSeq" id="WP_078044758.1">
    <property type="nucleotide sequence ID" value="NZ_NHNI01000001.1"/>
</dbReference>
<dbReference type="AlphaFoldDB" id="A0A266QCP5"/>
<keyword evidence="5" id="KW-0574">Periplasm</keyword>
<evidence type="ECO:0000313" key="9">
    <source>
        <dbReference type="EMBL" id="OZY87658.1"/>
    </source>
</evidence>
<evidence type="ECO:0000256" key="7">
    <source>
        <dbReference type="SAM" id="SignalP"/>
    </source>
</evidence>
<dbReference type="STRING" id="1209072.GCA_000766945_01800"/>
<evidence type="ECO:0000313" key="10">
    <source>
        <dbReference type="Proteomes" id="UP000216101"/>
    </source>
</evidence>
<dbReference type="InterPro" id="IPR001853">
    <property type="entry name" value="DSBA-like_thioredoxin_dom"/>
</dbReference>
<dbReference type="EMBL" id="NHNI01000001">
    <property type="protein sequence ID" value="OZY87658.1"/>
    <property type="molecule type" value="Genomic_DNA"/>
</dbReference>
<feature type="domain" description="DSBA-like thioredoxin" evidence="8">
    <location>
        <begin position="90"/>
        <end position="182"/>
    </location>
</feature>
<dbReference type="PANTHER" id="PTHR35891:SF2">
    <property type="entry name" value="THIOL:DISULFIDE INTERCHANGE PROTEIN DSBA"/>
    <property type="match status" value="1"/>
</dbReference>
<keyword evidence="10" id="KW-1185">Reference proteome</keyword>
<evidence type="ECO:0000256" key="3">
    <source>
        <dbReference type="ARBA" id="ARBA00023157"/>
    </source>
</evidence>
<proteinExistence type="inferred from homology"/>
<comment type="similarity">
    <text evidence="1">Belongs to the thioredoxin family. DsbA subfamily.</text>
</comment>
<evidence type="ECO:0000256" key="4">
    <source>
        <dbReference type="ARBA" id="ARBA00023284"/>
    </source>
</evidence>
<dbReference type="InterPro" id="IPR050824">
    <property type="entry name" value="Thiol_disulfide_DsbA"/>
</dbReference>
<feature type="signal peptide" evidence="7">
    <location>
        <begin position="1"/>
        <end position="18"/>
    </location>
</feature>
<dbReference type="SUPFAM" id="SSF52833">
    <property type="entry name" value="Thioredoxin-like"/>
    <property type="match status" value="1"/>
</dbReference>
<evidence type="ECO:0000256" key="5">
    <source>
        <dbReference type="PIRNR" id="PIRNR001488"/>
    </source>
</evidence>
<sequence length="216" mass="24376">MRILVALLGLVFSLSACAQESADTYKEGQHYITLEQVVRTADPSKIEVAEVFAYSCPHCFDFEPMLQAWEKKQPQDVYLAQTHAMWNPQMEPLIRGYYTSVALKVKEKTHMAVFNTLHLERKQLNSAEQWADFFTTYGVDKEKALSTYNSFGVTSQIKQAEARARSYKITGTPEMVVDGKYRISSRLAGGHAEMLKVVDFLVAKVRAERAGKAPAQ</sequence>
<dbReference type="InterPro" id="IPR036249">
    <property type="entry name" value="Thioredoxin-like_sf"/>
</dbReference>
<protein>
    <recommendedName>
        <fullName evidence="5">Thiol:disulfide interchange protein</fullName>
    </recommendedName>
</protein>
<keyword evidence="2 7" id="KW-0732">Signal</keyword>
<name>A0A266QCP5_9GAMM</name>
<comment type="caution">
    <text evidence="9">The sequence shown here is derived from an EMBL/GenBank/DDBJ whole genome shotgun (WGS) entry which is preliminary data.</text>
</comment>
<dbReference type="Gene3D" id="3.40.30.10">
    <property type="entry name" value="Glutaredoxin"/>
    <property type="match status" value="1"/>
</dbReference>
<keyword evidence="4" id="KW-0676">Redox-active center</keyword>
<evidence type="ECO:0000256" key="6">
    <source>
        <dbReference type="PIRSR" id="PIRSR001488-1"/>
    </source>
</evidence>
<dbReference type="PROSITE" id="PS51257">
    <property type="entry name" value="PROKAR_LIPOPROTEIN"/>
    <property type="match status" value="1"/>
</dbReference>